<gene>
    <name evidence="9" type="ORF">J2736_001033</name>
</gene>
<evidence type="ECO:0000256" key="6">
    <source>
        <dbReference type="ARBA" id="ARBA00023136"/>
    </source>
</evidence>
<evidence type="ECO:0000256" key="5">
    <source>
        <dbReference type="ARBA" id="ARBA00022989"/>
    </source>
</evidence>
<evidence type="ECO:0000256" key="1">
    <source>
        <dbReference type="ARBA" id="ARBA00004651"/>
    </source>
</evidence>
<feature type="domain" description="ABC transmembrane type-1" evidence="8">
    <location>
        <begin position="86"/>
        <end position="304"/>
    </location>
</feature>
<evidence type="ECO:0000313" key="9">
    <source>
        <dbReference type="EMBL" id="MDR6549850.1"/>
    </source>
</evidence>
<protein>
    <submittedName>
        <fullName evidence="9">Aldouronate transport system permease protein</fullName>
    </submittedName>
</protein>
<keyword evidence="3" id="KW-1003">Cell membrane</keyword>
<dbReference type="PROSITE" id="PS50928">
    <property type="entry name" value="ABC_TM1"/>
    <property type="match status" value="1"/>
</dbReference>
<name>A0ABU1NQU8_9BACL</name>
<evidence type="ECO:0000256" key="2">
    <source>
        <dbReference type="ARBA" id="ARBA00022448"/>
    </source>
</evidence>
<feature type="transmembrane region" description="Helical" evidence="7">
    <location>
        <begin position="188"/>
        <end position="207"/>
    </location>
</feature>
<organism evidence="9 10">
    <name type="scientific">Paenibacillus qinlingensis</name>
    <dbReference type="NCBI Taxonomy" id="1837343"/>
    <lineage>
        <taxon>Bacteria</taxon>
        <taxon>Bacillati</taxon>
        <taxon>Bacillota</taxon>
        <taxon>Bacilli</taxon>
        <taxon>Bacillales</taxon>
        <taxon>Paenibacillaceae</taxon>
        <taxon>Paenibacillus</taxon>
    </lineage>
</organism>
<comment type="similarity">
    <text evidence="7">Belongs to the binding-protein-dependent transport system permease family.</text>
</comment>
<feature type="transmembrane region" description="Helical" evidence="7">
    <location>
        <begin position="290"/>
        <end position="308"/>
    </location>
</feature>
<dbReference type="Gene3D" id="1.10.3720.10">
    <property type="entry name" value="MetI-like"/>
    <property type="match status" value="1"/>
</dbReference>
<comment type="subcellular location">
    <subcellularLocation>
        <location evidence="1 7">Cell membrane</location>
        <topology evidence="1 7">Multi-pass membrane protein</topology>
    </subcellularLocation>
</comment>
<keyword evidence="4 7" id="KW-0812">Transmembrane</keyword>
<dbReference type="EMBL" id="JAVDSB010000001">
    <property type="protein sequence ID" value="MDR6549850.1"/>
    <property type="molecule type" value="Genomic_DNA"/>
</dbReference>
<dbReference type="PANTHER" id="PTHR43227">
    <property type="entry name" value="BLL4140 PROTEIN"/>
    <property type="match status" value="1"/>
</dbReference>
<feature type="transmembrane region" description="Helical" evidence="7">
    <location>
        <begin position="122"/>
        <end position="143"/>
    </location>
</feature>
<keyword evidence="5 7" id="KW-1133">Transmembrane helix</keyword>
<feature type="transmembrane region" description="Helical" evidence="7">
    <location>
        <begin position="90"/>
        <end position="110"/>
    </location>
</feature>
<keyword evidence="10" id="KW-1185">Reference proteome</keyword>
<dbReference type="InterPro" id="IPR035906">
    <property type="entry name" value="MetI-like_sf"/>
</dbReference>
<evidence type="ECO:0000256" key="3">
    <source>
        <dbReference type="ARBA" id="ARBA00022475"/>
    </source>
</evidence>
<dbReference type="PANTHER" id="PTHR43227:SF11">
    <property type="entry name" value="BLL4140 PROTEIN"/>
    <property type="match status" value="1"/>
</dbReference>
<keyword evidence="6 7" id="KW-0472">Membrane</keyword>
<dbReference type="SUPFAM" id="SSF161098">
    <property type="entry name" value="MetI-like"/>
    <property type="match status" value="1"/>
</dbReference>
<dbReference type="InterPro" id="IPR000515">
    <property type="entry name" value="MetI-like"/>
</dbReference>
<feature type="transmembrane region" description="Helical" evidence="7">
    <location>
        <begin position="26"/>
        <end position="53"/>
    </location>
</feature>
<reference evidence="9 10" key="1">
    <citation type="submission" date="2023-07" db="EMBL/GenBank/DDBJ databases">
        <title>Sorghum-associated microbial communities from plants grown in Nebraska, USA.</title>
        <authorList>
            <person name="Schachtman D."/>
        </authorList>
    </citation>
    <scope>NUCLEOTIDE SEQUENCE [LARGE SCALE GENOMIC DNA]</scope>
    <source>
        <strain evidence="9 10">CC258</strain>
    </source>
</reference>
<evidence type="ECO:0000256" key="7">
    <source>
        <dbReference type="RuleBase" id="RU363032"/>
    </source>
</evidence>
<dbReference type="RefSeq" id="WP_310224124.1">
    <property type="nucleotide sequence ID" value="NZ_JAVDSB010000001.1"/>
</dbReference>
<evidence type="ECO:0000256" key="4">
    <source>
        <dbReference type="ARBA" id="ARBA00022692"/>
    </source>
</evidence>
<proteinExistence type="inferred from homology"/>
<keyword evidence="2 7" id="KW-0813">Transport</keyword>
<evidence type="ECO:0000313" key="10">
    <source>
        <dbReference type="Proteomes" id="UP001267290"/>
    </source>
</evidence>
<comment type="caution">
    <text evidence="9">The sequence shown here is derived from an EMBL/GenBank/DDBJ whole genome shotgun (WGS) entry which is preliminary data.</text>
</comment>
<accession>A0ABU1NQU8</accession>
<dbReference type="Pfam" id="PF00528">
    <property type="entry name" value="BPD_transp_1"/>
    <property type="match status" value="1"/>
</dbReference>
<sequence length="318" mass="36305">MKGSNMNLKSQSMFVRFLRNVRKDKALLMLLIPGVLYLILNNYIPMFGVVIAFKHIDYSKGILGSDWVGFDNFKFLFSTKEVWIITRNTVLYNALFILLHLVIPVGFAIALNEMRVRLAVRFYQSVMFLPYFLSMIVVSYLVYSLLNSEYGFINKIVLEPLGFPAVSWYSEVKYWPYLLPLVNIWKSVGYYSIVYLAAIIGIDNEYYEAAHIDGASKWQQITRITIPLIRPVLIILMLLQVGKIFNADFGLFYQVPLDSGALYSATQVIDTYVYRALLTLGDIGMSSAAGLYQASVGFVLVLTTNYVVRKIDKENALF</sequence>
<evidence type="ECO:0000259" key="8">
    <source>
        <dbReference type="PROSITE" id="PS50928"/>
    </source>
</evidence>
<dbReference type="CDD" id="cd06261">
    <property type="entry name" value="TM_PBP2"/>
    <property type="match status" value="1"/>
</dbReference>
<feature type="transmembrane region" description="Helical" evidence="7">
    <location>
        <begin position="228"/>
        <end position="245"/>
    </location>
</feature>
<dbReference type="InterPro" id="IPR050809">
    <property type="entry name" value="UgpAE/MalFG_permease"/>
</dbReference>
<dbReference type="Proteomes" id="UP001267290">
    <property type="component" value="Unassembled WGS sequence"/>
</dbReference>